<dbReference type="Pfam" id="PF21530">
    <property type="entry name" value="Pif1_2B_dom"/>
    <property type="match status" value="1"/>
</dbReference>
<dbReference type="PANTHER" id="PTHR47642:SF3">
    <property type="entry name" value="ATP-DEPENDENT DNA HELICASE"/>
    <property type="match status" value="1"/>
</dbReference>
<evidence type="ECO:0000259" key="2">
    <source>
        <dbReference type="Pfam" id="PF21530"/>
    </source>
</evidence>
<dbReference type="PANTHER" id="PTHR47642">
    <property type="entry name" value="ATP-DEPENDENT DNA HELICASE"/>
    <property type="match status" value="1"/>
</dbReference>
<accession>A0A9Q1BUP2</accession>
<proteinExistence type="predicted"/>
<evidence type="ECO:0000259" key="1">
    <source>
        <dbReference type="Pfam" id="PF03372"/>
    </source>
</evidence>
<dbReference type="Gene3D" id="3.60.10.10">
    <property type="entry name" value="Endonuclease/exonuclease/phosphatase"/>
    <property type="match status" value="1"/>
</dbReference>
<dbReference type="Gene3D" id="3.40.50.300">
    <property type="entry name" value="P-loop containing nucleotide triphosphate hydrolases"/>
    <property type="match status" value="2"/>
</dbReference>
<keyword evidence="4" id="KW-1185">Reference proteome</keyword>
<dbReference type="GO" id="GO:0004386">
    <property type="term" value="F:helicase activity"/>
    <property type="evidence" value="ECO:0007669"/>
    <property type="project" value="UniProtKB-KW"/>
</dbReference>
<evidence type="ECO:0000313" key="3">
    <source>
        <dbReference type="EMBL" id="KAJ8033573.1"/>
    </source>
</evidence>
<organism evidence="3 4">
    <name type="scientific">Holothuria leucospilota</name>
    <name type="common">Black long sea cucumber</name>
    <name type="synonym">Mertensiothuria leucospilota</name>
    <dbReference type="NCBI Taxonomy" id="206669"/>
    <lineage>
        <taxon>Eukaryota</taxon>
        <taxon>Metazoa</taxon>
        <taxon>Echinodermata</taxon>
        <taxon>Eleutherozoa</taxon>
        <taxon>Echinozoa</taxon>
        <taxon>Holothuroidea</taxon>
        <taxon>Aspidochirotacea</taxon>
        <taxon>Aspidochirotida</taxon>
        <taxon>Holothuriidae</taxon>
        <taxon>Holothuria</taxon>
    </lineage>
</organism>
<dbReference type="InterPro" id="IPR049163">
    <property type="entry name" value="Pif1-like_2B_dom"/>
</dbReference>
<dbReference type="SUPFAM" id="SSF52540">
    <property type="entry name" value="P-loop containing nucleoside triphosphate hydrolases"/>
    <property type="match status" value="1"/>
</dbReference>
<keyword evidence="3" id="KW-0347">Helicase</keyword>
<protein>
    <submittedName>
        <fullName evidence="3">ATP-dependent DNA helicase PIF1</fullName>
    </submittedName>
</protein>
<dbReference type="InterPro" id="IPR051055">
    <property type="entry name" value="PIF1_helicase"/>
</dbReference>
<keyword evidence="3" id="KW-0378">Hydrolase</keyword>
<dbReference type="InterPro" id="IPR036691">
    <property type="entry name" value="Endo/exonu/phosph_ase_sf"/>
</dbReference>
<keyword evidence="3" id="KW-0067">ATP-binding</keyword>
<keyword evidence="3" id="KW-0547">Nucleotide-binding</keyword>
<dbReference type="InterPro" id="IPR027417">
    <property type="entry name" value="P-loop_NTPase"/>
</dbReference>
<dbReference type="AlphaFoldDB" id="A0A9Q1BUP2"/>
<feature type="domain" description="Endonuclease/exonuclease/phosphatase" evidence="1">
    <location>
        <begin position="370"/>
        <end position="516"/>
    </location>
</feature>
<name>A0A9Q1BUP2_HOLLE</name>
<dbReference type="CDD" id="cd18809">
    <property type="entry name" value="SF1_C_RecD"/>
    <property type="match status" value="1"/>
</dbReference>
<reference evidence="3" key="1">
    <citation type="submission" date="2021-10" db="EMBL/GenBank/DDBJ databases">
        <title>Tropical sea cucumber genome reveals ecological adaptation and Cuvierian tubules defense mechanism.</title>
        <authorList>
            <person name="Chen T."/>
        </authorList>
    </citation>
    <scope>NUCLEOTIDE SEQUENCE</scope>
    <source>
        <strain evidence="3">Nanhai2018</strain>
        <tissue evidence="3">Muscle</tissue>
    </source>
</reference>
<dbReference type="Pfam" id="PF03372">
    <property type="entry name" value="Exo_endo_phos"/>
    <property type="match status" value="1"/>
</dbReference>
<feature type="domain" description="DNA helicase Pif1-like 2B" evidence="2">
    <location>
        <begin position="176"/>
        <end position="207"/>
    </location>
</feature>
<dbReference type="SUPFAM" id="SSF56219">
    <property type="entry name" value="DNase I-like"/>
    <property type="match status" value="1"/>
</dbReference>
<dbReference type="InterPro" id="IPR005135">
    <property type="entry name" value="Endo/exonuclease/phosphatase"/>
</dbReference>
<sequence>MVDNSMLCYIHCRLQQIKGVHDKPFGNVSVLAVGDFYQLPPVRGKPLFDIDEGELVNLWSLFCKWELCEVMRQKSDLPFTHLLNRIRVLGKHETLPSTDQALLQSRLVSFTTKYPNDALHIFSRNVDVDNHNIKMLNSACSNIFTVSAADIQYDEAGNQRKYKHPIQSAQGVSLPSQLTLAVGARVMLTTNLDVQDGLVNGVCGTISEIASFDKTMNLPKAIYITFDSEQVGKSRYQSQIVPTQINNNAVIIKPHTEKFIFQSKTVTRHQYPLKLAWAVTIDKVQGQTTDTAVISLDNVFQSGMAYVALSRVTKLEGLHLLSCNEKAFYSNSKIAPALQKMPSIDLSNACPLSECYSNPIQNQITIVHHNIQSMSAHFQDLARDHEFQFADILCLSETWLQYGHHILTGESFHLEGYKCIPFLSRRRAGGVAVYVRNTFQPQHLEIQTTACDALPIKINCFNKTILLIAVYRSPTIPVHELVQDLINIKQQLQHNHCTYTIFVGDFNHDLTRKQPLEPLQSFFQLVKKPTTFQNTLIDHFYILPQSPTYRVGTFSTHYSYHHAIYVSLS</sequence>
<gene>
    <name evidence="3" type="ORF">HOLleu_23864</name>
</gene>
<dbReference type="Proteomes" id="UP001152320">
    <property type="component" value="Chromosome 11"/>
</dbReference>
<comment type="caution">
    <text evidence="3">The sequence shown here is derived from an EMBL/GenBank/DDBJ whole genome shotgun (WGS) entry which is preliminary data.</text>
</comment>
<dbReference type="EMBL" id="JAIZAY010000011">
    <property type="protein sequence ID" value="KAJ8033573.1"/>
    <property type="molecule type" value="Genomic_DNA"/>
</dbReference>
<evidence type="ECO:0000313" key="4">
    <source>
        <dbReference type="Proteomes" id="UP001152320"/>
    </source>
</evidence>
<dbReference type="OrthoDB" id="10046327at2759"/>
<dbReference type="Gene3D" id="2.30.30.940">
    <property type="match status" value="1"/>
</dbReference>